<dbReference type="Gene3D" id="3.30.420.10">
    <property type="entry name" value="Ribonuclease H-like superfamily/Ribonuclease H"/>
    <property type="match status" value="1"/>
</dbReference>
<dbReference type="Proteomes" id="UP000887159">
    <property type="component" value="Unassembled WGS sequence"/>
</dbReference>
<reference evidence="1" key="1">
    <citation type="submission" date="2020-08" db="EMBL/GenBank/DDBJ databases">
        <title>Multicomponent nature underlies the extraordinary mechanical properties of spider dragline silk.</title>
        <authorList>
            <person name="Kono N."/>
            <person name="Nakamura H."/>
            <person name="Mori M."/>
            <person name="Yoshida Y."/>
            <person name="Ohtoshi R."/>
            <person name="Malay A.D."/>
            <person name="Moran D.A.P."/>
            <person name="Tomita M."/>
            <person name="Numata K."/>
            <person name="Arakawa K."/>
        </authorList>
    </citation>
    <scope>NUCLEOTIDE SEQUENCE</scope>
</reference>
<accession>A0A8X7BN78</accession>
<dbReference type="InterPro" id="IPR036397">
    <property type="entry name" value="RNaseH_sf"/>
</dbReference>
<evidence type="ECO:0000313" key="1">
    <source>
        <dbReference type="EMBL" id="GFY36319.1"/>
    </source>
</evidence>
<comment type="caution">
    <text evidence="1">The sequence shown here is derived from an EMBL/GenBank/DDBJ whole genome shotgun (WGS) entry which is preliminary data.</text>
</comment>
<sequence>MENRTGGGLFTLTPMILRKDFPALFKTTNGAKNGGREQRNGMTLCFLTDPAPACYSMMVGFKFGDTAIELLPWSACSTDLFPIENVLYMLAKWLARDTIPTATPDQLWQYVGTACREY</sequence>
<organism evidence="1 2">
    <name type="scientific">Trichonephila clavipes</name>
    <name type="common">Golden silk orbweaver</name>
    <name type="synonym">Nephila clavipes</name>
    <dbReference type="NCBI Taxonomy" id="2585209"/>
    <lineage>
        <taxon>Eukaryota</taxon>
        <taxon>Metazoa</taxon>
        <taxon>Ecdysozoa</taxon>
        <taxon>Arthropoda</taxon>
        <taxon>Chelicerata</taxon>
        <taxon>Arachnida</taxon>
        <taxon>Araneae</taxon>
        <taxon>Araneomorphae</taxon>
        <taxon>Entelegynae</taxon>
        <taxon>Araneoidea</taxon>
        <taxon>Nephilidae</taxon>
        <taxon>Trichonephila</taxon>
    </lineage>
</organism>
<gene>
    <name evidence="1" type="ORF">TNCV_3450221</name>
</gene>
<dbReference type="GO" id="GO:0003676">
    <property type="term" value="F:nucleic acid binding"/>
    <property type="evidence" value="ECO:0007669"/>
    <property type="project" value="InterPro"/>
</dbReference>
<dbReference type="AlphaFoldDB" id="A0A8X7BN78"/>
<dbReference type="EMBL" id="BMAU01021436">
    <property type="protein sequence ID" value="GFY36319.1"/>
    <property type="molecule type" value="Genomic_DNA"/>
</dbReference>
<protein>
    <submittedName>
        <fullName evidence="1">Uncharacterized protein</fullName>
    </submittedName>
</protein>
<evidence type="ECO:0000313" key="2">
    <source>
        <dbReference type="Proteomes" id="UP000887159"/>
    </source>
</evidence>
<proteinExistence type="predicted"/>
<keyword evidence="2" id="KW-1185">Reference proteome</keyword>
<name>A0A8X7BN78_TRICX</name>